<reference evidence="3 4" key="1">
    <citation type="journal article" date="2010" name="Genome Biol.">
        <title>A first genome assembly of the barley fungal pathogen Pyrenophora teres f. teres.</title>
        <authorList>
            <person name="Ellwood S.R."/>
            <person name="Liu Z."/>
            <person name="Syme R.A."/>
            <person name="Lai Z."/>
            <person name="Hane J.K."/>
            <person name="Keiper F."/>
            <person name="Moffat C.S."/>
            <person name="Oliver R.P."/>
            <person name="Friesen T.L."/>
        </authorList>
    </citation>
    <scope>NUCLEOTIDE SEQUENCE [LARGE SCALE GENOMIC DNA]</scope>
    <source>
        <strain evidence="3 4">0-1</strain>
    </source>
</reference>
<feature type="compositionally biased region" description="Pro residues" evidence="1">
    <location>
        <begin position="1207"/>
        <end position="1218"/>
    </location>
</feature>
<proteinExistence type="predicted"/>
<feature type="compositionally biased region" description="Polar residues" evidence="1">
    <location>
        <begin position="1485"/>
        <end position="1505"/>
    </location>
</feature>
<evidence type="ECO:0000313" key="4">
    <source>
        <dbReference type="Proteomes" id="UP000001067"/>
    </source>
</evidence>
<feature type="compositionally biased region" description="Polar residues" evidence="1">
    <location>
        <begin position="138"/>
        <end position="149"/>
    </location>
</feature>
<gene>
    <name evidence="3" type="ORF">PTT_12024</name>
</gene>
<keyword evidence="4" id="KW-1185">Reference proteome</keyword>
<feature type="region of interest" description="Disordered" evidence="1">
    <location>
        <begin position="252"/>
        <end position="306"/>
    </location>
</feature>
<dbReference type="EMBL" id="GL534904">
    <property type="protein sequence ID" value="EFQ91207.1"/>
    <property type="molecule type" value="Genomic_DNA"/>
</dbReference>
<dbReference type="KEGG" id="pte:PTT_12024"/>
<feature type="compositionally biased region" description="Basic and acidic residues" evidence="1">
    <location>
        <begin position="443"/>
        <end position="457"/>
    </location>
</feature>
<feature type="domain" description="PhoD-like phosphatase" evidence="2">
    <location>
        <begin position="1047"/>
        <end position="1206"/>
    </location>
</feature>
<dbReference type="Proteomes" id="UP000001067">
    <property type="component" value="Unassembled WGS sequence"/>
</dbReference>
<dbReference type="InterPro" id="IPR038607">
    <property type="entry name" value="PhoD-like_sf"/>
</dbReference>
<dbReference type="PANTHER" id="PTHR46689">
    <property type="entry name" value="MEMBRANE PROTEIN, PUTATIVE-RELATED"/>
    <property type="match status" value="1"/>
</dbReference>
<dbReference type="Pfam" id="PF19050">
    <property type="entry name" value="PhoD_2"/>
    <property type="match status" value="2"/>
</dbReference>
<feature type="region of interest" description="Disordered" evidence="1">
    <location>
        <begin position="440"/>
        <end position="578"/>
    </location>
</feature>
<feature type="compositionally biased region" description="Basic residues" evidence="1">
    <location>
        <begin position="495"/>
        <end position="505"/>
    </location>
</feature>
<dbReference type="Gene3D" id="3.60.21.70">
    <property type="entry name" value="PhoD-like phosphatase"/>
    <property type="match status" value="1"/>
</dbReference>
<dbReference type="PANTHER" id="PTHR46689:SF1">
    <property type="entry name" value="PHOD-LIKE PHOSPHATASE DOMAIN-CONTAINING PROTEIN"/>
    <property type="match status" value="1"/>
</dbReference>
<protein>
    <recommendedName>
        <fullName evidence="2">PhoD-like phosphatase domain-containing protein</fullName>
    </recommendedName>
</protein>
<dbReference type="CDD" id="cd07389">
    <property type="entry name" value="MPP_PhoD"/>
    <property type="match status" value="1"/>
</dbReference>
<feature type="region of interest" description="Disordered" evidence="1">
    <location>
        <begin position="1"/>
        <end position="201"/>
    </location>
</feature>
<feature type="region of interest" description="Disordered" evidence="1">
    <location>
        <begin position="217"/>
        <end position="239"/>
    </location>
</feature>
<dbReference type="GO" id="GO:0016020">
    <property type="term" value="C:membrane"/>
    <property type="evidence" value="ECO:0007669"/>
    <property type="project" value="TreeGrafter"/>
</dbReference>
<dbReference type="InterPro" id="IPR018946">
    <property type="entry name" value="PhoD-like_MPP"/>
</dbReference>
<feature type="region of interest" description="Disordered" evidence="1">
    <location>
        <begin position="1201"/>
        <end position="1352"/>
    </location>
</feature>
<feature type="region of interest" description="Disordered" evidence="1">
    <location>
        <begin position="704"/>
        <end position="723"/>
    </location>
</feature>
<feature type="compositionally biased region" description="Basic and acidic residues" evidence="1">
    <location>
        <begin position="192"/>
        <end position="201"/>
    </location>
</feature>
<feature type="compositionally biased region" description="Polar residues" evidence="1">
    <location>
        <begin position="284"/>
        <end position="293"/>
    </location>
</feature>
<feature type="compositionally biased region" description="Low complexity" evidence="1">
    <location>
        <begin position="1641"/>
        <end position="1665"/>
    </location>
</feature>
<feature type="compositionally biased region" description="Polar residues" evidence="1">
    <location>
        <begin position="57"/>
        <end position="67"/>
    </location>
</feature>
<dbReference type="OrthoDB" id="9999821at2759"/>
<feature type="compositionally biased region" description="Low complexity" evidence="1">
    <location>
        <begin position="1710"/>
        <end position="1720"/>
    </location>
</feature>
<dbReference type="HOGENOM" id="CLU_000998_2_1_1"/>
<feature type="compositionally biased region" description="Low complexity" evidence="1">
    <location>
        <begin position="1424"/>
        <end position="1442"/>
    </location>
</feature>
<feature type="compositionally biased region" description="Polar residues" evidence="1">
    <location>
        <begin position="1621"/>
        <end position="1631"/>
    </location>
</feature>
<feature type="region of interest" description="Disordered" evidence="1">
    <location>
        <begin position="340"/>
        <end position="380"/>
    </location>
</feature>
<feature type="compositionally biased region" description="Basic and acidic residues" evidence="1">
    <location>
        <begin position="485"/>
        <end position="494"/>
    </location>
</feature>
<feature type="compositionally biased region" description="Polar residues" evidence="1">
    <location>
        <begin position="704"/>
        <end position="717"/>
    </location>
</feature>
<accession>E3RST6</accession>
<feature type="compositionally biased region" description="Low complexity" evidence="1">
    <location>
        <begin position="1318"/>
        <end position="1336"/>
    </location>
</feature>
<sequence length="1767" mass="195072">MDNRRNSGSFAARAVNPALPQPPADNHAPKRASYRRPVEVQPTVISSGSPTSPPELTMSNAIPSNTARPVASGSSNRQRRRHSQHIPPPTTGAMSESVPAAPEVPRAPPSSYRDPYAKGVRVPARTSSGRSRDPAIQLNPSRQQATIQSAADRLYELRSPPYAPVEPLAGTVERRGSSRKPSVPDRSPLQKLEGKLDDISKEERRARILEAELAAQEKAEAEMRARRAREAAIKQQQEAALKQQQEAALKQQQEAALKQQQEEERAAAANAASVPERSPRVPSEASSGNNRVSMRTPALHLSPQMSELESDDGYVYDLNEPWDPNGARAVAVQPIQAGTVHKRPPVPSGYDAFPHNDAASPQSTSTKGKEPVGVARGSGSYSDRSAMANIHKKPVPAAAGLGLVGVDDTSAGAEVARSDSKREHGRRDSRGIMAAQMEMQQHSIDHKGSPRGVENRQLKPLKPLMPPVPQTNRKSVVFSESESELEAHDPEKTRKRDSRHSRHSSHHSDPERTYTPGPMLDEWRNAPVGTLGADDLDLNTPVTANSGNKAWWEESKAARRRRSSSHTSPTYDGYADTPTPTAFNPPLYLKCGPLLRYTGLRKDRSRPGPGNEREIWRGSVMIVTVDASSSYVKPPTLRLFKQPMDILPPPPEEVDQDQLDPSYIDPVEGQIKVSRTGKTLYVKPIDEIPEDEDLSRIENDTGLFSQTRSTTNGSAAKSTRIHKRDGEKLGKVRDFPGIRLYAERGVTFWRFNIEVELGTSQTRIAYRINQGPAIGFWVPAKGESMNIMFHSCNGFSMSVESKQFCGPDPMWRDVLNTHQTRPFHVMIGGGDQIYNDAAMRQTTLFRSWTESRNPLHKHHQPFSEEMQNELEQFYLDRYSMWFSQGMFAVANSQIPMVNMWDDHDIIDGYGSYPHHFMQTPVFTGVGAVAFKYYMLFQHQSVAAETEKTEPSWLLGKNPGPYIKERSRSIFMQLGRQVAFLGLDCRTERRRDEILTEDSYDIIFDRLEDEIIKGETKHLIVLLGVPIAYPRLNFLEILLTSRIMDPIKALGRTGLLSNFINKFDGGVEILDDLDDHWTAKHHKEERNWFIRELQHIASTKSVRVTILGGDVHLAAVGQFYTNKKLNVPKDRDHRYMPNVVSSAIVNTPPPDIMADIINKRNKVHHLDQYTDEDMIPLFSHGVDGKKRNNNHLLPHRNWCSIREYKPGSTPPGTPSPPSTPTDGPRLGRTMSDFAPGQLVRRLSGQQTRPSARGRGPPVSYRNNPAYAAADTQQVGHHHQPQSSFSPDRSDSERPTRSRRNSLSSLFRRRTSVDGGRPGTSGSMSSPRSRPSVSQDRPSGFHRRPSVISKKGAPKHDEFINLEGGLDICLNVEVSQHDPAGITMPYRLLVPALHYVESEDGIIEKEPRKPKGFFASFGGKHKSTIGDDGNSVSGSESGSELGEVSSEDEEKRARQRYTVGPRILIPAAGPQSRRDSASAPASRENHLTSGFHANSAIKSGSTPTVGASRNLAPEIHGRRSLDVGAGTSSRASAWENAAAKRHVSAPQHPPIMQPAVPTTAVPSRSNSARRQPSYNSSHKSQLPSPEVDIQVNKKSKRQSYPPHPAIVGAGPGSPYAKYGQGLQPRQDTTSGDYFSSGGRDGQPHPAAVHPAAAAAVHPAAVHPATAPRQAVDPEYNEKPVQRADYAQPQRSGYDRTAAAYPAYPQRNGSVGAGARYLGAGRYQDGEDSSDSPGDDDDDDDGRSYSGKEQQDSQDSFVVPKPKKKWQIWK</sequence>
<evidence type="ECO:0000256" key="1">
    <source>
        <dbReference type="SAM" id="MobiDB-lite"/>
    </source>
</evidence>
<dbReference type="STRING" id="861557.E3RST6"/>
<feature type="domain" description="PhoD-like phosphatase" evidence="2">
    <location>
        <begin position="784"/>
        <end position="1037"/>
    </location>
</feature>
<evidence type="ECO:0000313" key="3">
    <source>
        <dbReference type="EMBL" id="EFQ91207.1"/>
    </source>
</evidence>
<feature type="compositionally biased region" description="Polar residues" evidence="1">
    <location>
        <begin position="1269"/>
        <end position="1285"/>
    </location>
</feature>
<feature type="compositionally biased region" description="Basic residues" evidence="1">
    <location>
        <begin position="1758"/>
        <end position="1767"/>
    </location>
</feature>
<organism evidence="4">
    <name type="scientific">Pyrenophora teres f. teres (strain 0-1)</name>
    <name type="common">Barley net blotch fungus</name>
    <name type="synonym">Drechslera teres f. teres</name>
    <dbReference type="NCBI Taxonomy" id="861557"/>
    <lineage>
        <taxon>Eukaryota</taxon>
        <taxon>Fungi</taxon>
        <taxon>Dikarya</taxon>
        <taxon>Ascomycota</taxon>
        <taxon>Pezizomycotina</taxon>
        <taxon>Dothideomycetes</taxon>
        <taxon>Pleosporomycetidae</taxon>
        <taxon>Pleosporales</taxon>
        <taxon>Pleosporineae</taxon>
        <taxon>Pleosporaceae</taxon>
        <taxon>Pyrenophora</taxon>
    </lineage>
</organism>
<feature type="compositionally biased region" description="Polar residues" evidence="1">
    <location>
        <begin position="1558"/>
        <end position="1581"/>
    </location>
</feature>
<feature type="compositionally biased region" description="Acidic residues" evidence="1">
    <location>
        <begin position="1723"/>
        <end position="1738"/>
    </location>
</feature>
<name>E3RST6_PYRTT</name>
<feature type="compositionally biased region" description="Basic and acidic residues" evidence="1">
    <location>
        <begin position="217"/>
        <end position="232"/>
    </location>
</feature>
<evidence type="ECO:0000259" key="2">
    <source>
        <dbReference type="Pfam" id="PF19050"/>
    </source>
</evidence>
<dbReference type="InterPro" id="IPR043904">
    <property type="entry name" value="PhoD_2-like"/>
</dbReference>
<feature type="region of interest" description="Disordered" evidence="1">
    <location>
        <begin position="1418"/>
        <end position="1767"/>
    </location>
</feature>
<dbReference type="eggNOG" id="ENOG502QPI0">
    <property type="taxonomic scope" value="Eukaryota"/>
</dbReference>